<dbReference type="Pfam" id="PF13202">
    <property type="entry name" value="EF-hand_5"/>
    <property type="match status" value="2"/>
</dbReference>
<feature type="chain" id="PRO_5045759791" description="EF-hand domain-containing protein" evidence="1">
    <location>
        <begin position="22"/>
        <end position="109"/>
    </location>
</feature>
<dbReference type="SUPFAM" id="SSF47473">
    <property type="entry name" value="EF-hand"/>
    <property type="match status" value="1"/>
</dbReference>
<dbReference type="InterPro" id="IPR018247">
    <property type="entry name" value="EF_Hand_1_Ca_BS"/>
</dbReference>
<dbReference type="Proteomes" id="UP000030520">
    <property type="component" value="Unassembled WGS sequence"/>
</dbReference>
<evidence type="ECO:0000313" key="3">
    <source>
        <dbReference type="EMBL" id="KHA60430.1"/>
    </source>
</evidence>
<dbReference type="EMBL" id="JRWM01000016">
    <property type="protein sequence ID" value="KHA60430.1"/>
    <property type="molecule type" value="Genomic_DNA"/>
</dbReference>
<gene>
    <name evidence="3" type="ORF">NL53_10150</name>
</gene>
<dbReference type="Gene3D" id="1.10.238.10">
    <property type="entry name" value="EF-hand"/>
    <property type="match status" value="1"/>
</dbReference>
<keyword evidence="4" id="KW-1185">Reference proteome</keyword>
<keyword evidence="1" id="KW-0732">Signal</keyword>
<dbReference type="PROSITE" id="PS00018">
    <property type="entry name" value="EF_HAND_1"/>
    <property type="match status" value="1"/>
</dbReference>
<dbReference type="InterPro" id="IPR002048">
    <property type="entry name" value="EF_hand_dom"/>
</dbReference>
<reference evidence="3 4" key="1">
    <citation type="submission" date="2014-10" db="EMBL/GenBank/DDBJ databases">
        <title>Genome sequencing of Vibrio variabilis T01.</title>
        <authorList>
            <person name="Chan K.-G."/>
            <person name="Mohamad N.I."/>
        </authorList>
    </citation>
    <scope>NUCLEOTIDE SEQUENCE [LARGE SCALE GENOMIC DNA]</scope>
    <source>
        <strain evidence="3 4">T01</strain>
    </source>
</reference>
<organism evidence="3 4">
    <name type="scientific">Vibrio variabilis</name>
    <dbReference type="NCBI Taxonomy" id="990271"/>
    <lineage>
        <taxon>Bacteria</taxon>
        <taxon>Pseudomonadati</taxon>
        <taxon>Pseudomonadota</taxon>
        <taxon>Gammaproteobacteria</taxon>
        <taxon>Vibrionales</taxon>
        <taxon>Vibrionaceae</taxon>
        <taxon>Vibrio</taxon>
    </lineage>
</organism>
<feature type="domain" description="EF-hand" evidence="2">
    <location>
        <begin position="72"/>
        <end position="107"/>
    </location>
</feature>
<evidence type="ECO:0000259" key="2">
    <source>
        <dbReference type="PROSITE" id="PS50222"/>
    </source>
</evidence>
<feature type="signal peptide" evidence="1">
    <location>
        <begin position="1"/>
        <end position="21"/>
    </location>
</feature>
<evidence type="ECO:0000256" key="1">
    <source>
        <dbReference type="SAM" id="SignalP"/>
    </source>
</evidence>
<dbReference type="InterPro" id="IPR011992">
    <property type="entry name" value="EF-hand-dom_pair"/>
</dbReference>
<evidence type="ECO:0000313" key="4">
    <source>
        <dbReference type="Proteomes" id="UP000030520"/>
    </source>
</evidence>
<name>A0ABR4YBX7_9VIBR</name>
<dbReference type="RefSeq" id="WP_038214750.1">
    <property type="nucleotide sequence ID" value="NZ_JRWM01000016.1"/>
</dbReference>
<comment type="caution">
    <text evidence="3">The sequence shown here is derived from an EMBL/GenBank/DDBJ whole genome shotgun (WGS) entry which is preliminary data.</text>
</comment>
<proteinExistence type="predicted"/>
<sequence length="109" mass="12272">MNKCIVPILLGCLSLSLSVDATTKGTGRAGMQQPPVFEDIDTNMDGLISAEEFTDFQKARQELRRSEGRLLRNSADSDGMFERIDINQDEFIDLEEFQSHRGSMRDSNL</sequence>
<accession>A0ABR4YBX7</accession>
<dbReference type="PROSITE" id="PS50222">
    <property type="entry name" value="EF_HAND_2"/>
    <property type="match status" value="2"/>
</dbReference>
<feature type="domain" description="EF-hand" evidence="2">
    <location>
        <begin position="36"/>
        <end position="63"/>
    </location>
</feature>
<protein>
    <recommendedName>
        <fullName evidence="2">EF-hand domain-containing protein</fullName>
    </recommendedName>
</protein>